<gene>
    <name evidence="1" type="ORF">RFI_40130</name>
</gene>
<dbReference type="Proteomes" id="UP000023152">
    <property type="component" value="Unassembled WGS sequence"/>
</dbReference>
<evidence type="ECO:0000313" key="2">
    <source>
        <dbReference type="Proteomes" id="UP000023152"/>
    </source>
</evidence>
<proteinExistence type="predicted"/>
<reference evidence="1 2" key="1">
    <citation type="journal article" date="2013" name="Curr. Biol.">
        <title>The Genome of the Foraminiferan Reticulomyxa filosa.</title>
        <authorList>
            <person name="Glockner G."/>
            <person name="Hulsmann N."/>
            <person name="Schleicher M."/>
            <person name="Noegel A.A."/>
            <person name="Eichinger L."/>
            <person name="Gallinger C."/>
            <person name="Pawlowski J."/>
            <person name="Sierra R."/>
            <person name="Euteneuer U."/>
            <person name="Pillet L."/>
            <person name="Moustafa A."/>
            <person name="Platzer M."/>
            <person name="Groth M."/>
            <person name="Szafranski K."/>
            <person name="Schliwa M."/>
        </authorList>
    </citation>
    <scope>NUCLEOTIDE SEQUENCE [LARGE SCALE GENOMIC DNA]</scope>
</reference>
<sequence length="181" mass="21563">MNRVVMHRIPNPTQEELEGIEKKYLQMICYHRRIPQVPMHNSVGKRIFWEQGTAIRYFIIFYSRNNKENFLKILCATWEDTKRAEFNQDTISSAISYLYASKIITPQNNANVDINNELLKLFLKNKRQKYDECKNVDLYLNVKSSTNNNINTKKLNSNPKQNTEEMILSHCHKHFFQVFEI</sequence>
<dbReference type="EMBL" id="ASPP01049856">
    <property type="protein sequence ID" value="ETN97399.1"/>
    <property type="molecule type" value="Genomic_DNA"/>
</dbReference>
<dbReference type="AlphaFoldDB" id="X6L9M6"/>
<comment type="caution">
    <text evidence="1">The sequence shown here is derived from an EMBL/GenBank/DDBJ whole genome shotgun (WGS) entry which is preliminary data.</text>
</comment>
<evidence type="ECO:0000313" key="1">
    <source>
        <dbReference type="EMBL" id="ETN97399.1"/>
    </source>
</evidence>
<accession>X6L9M6</accession>
<name>X6L9M6_RETFI</name>
<keyword evidence="2" id="KW-1185">Reference proteome</keyword>
<protein>
    <submittedName>
        <fullName evidence="1">Uncharacterized protein</fullName>
    </submittedName>
</protein>
<organism evidence="1 2">
    <name type="scientific">Reticulomyxa filosa</name>
    <dbReference type="NCBI Taxonomy" id="46433"/>
    <lineage>
        <taxon>Eukaryota</taxon>
        <taxon>Sar</taxon>
        <taxon>Rhizaria</taxon>
        <taxon>Retaria</taxon>
        <taxon>Foraminifera</taxon>
        <taxon>Monothalamids</taxon>
        <taxon>Reticulomyxidae</taxon>
        <taxon>Reticulomyxa</taxon>
    </lineage>
</organism>